<dbReference type="Pfam" id="PF01451">
    <property type="entry name" value="LMWPc"/>
    <property type="match status" value="1"/>
</dbReference>
<protein>
    <submittedName>
        <fullName evidence="2">Protein tyrosine phosphatase</fullName>
        <ecNumber evidence="2">3.1.3.48</ecNumber>
    </submittedName>
</protein>
<dbReference type="Gene3D" id="3.40.50.2300">
    <property type="match status" value="1"/>
</dbReference>
<proteinExistence type="predicted"/>
<dbReference type="SUPFAM" id="SSF52788">
    <property type="entry name" value="Phosphotyrosine protein phosphatases I"/>
    <property type="match status" value="1"/>
</dbReference>
<dbReference type="KEGG" id="ftj:FTUN_6545"/>
<dbReference type="EC" id="3.1.3.48" evidence="2"/>
<dbReference type="AlphaFoldDB" id="A0A6M5YZW1"/>
<dbReference type="GO" id="GO:0004725">
    <property type="term" value="F:protein tyrosine phosphatase activity"/>
    <property type="evidence" value="ECO:0007669"/>
    <property type="project" value="UniProtKB-EC"/>
</dbReference>
<organism evidence="2 3">
    <name type="scientific">Frigoriglobus tundricola</name>
    <dbReference type="NCBI Taxonomy" id="2774151"/>
    <lineage>
        <taxon>Bacteria</taxon>
        <taxon>Pseudomonadati</taxon>
        <taxon>Planctomycetota</taxon>
        <taxon>Planctomycetia</taxon>
        <taxon>Gemmatales</taxon>
        <taxon>Gemmataceae</taxon>
        <taxon>Frigoriglobus</taxon>
    </lineage>
</organism>
<reference evidence="3" key="1">
    <citation type="submission" date="2020-05" db="EMBL/GenBank/DDBJ databases">
        <title>Frigoriglobus tundricola gen. nov., sp. nov., a psychrotolerant cellulolytic planctomycete of the family Gemmataceae with two divergent copies of 16S rRNA gene.</title>
        <authorList>
            <person name="Kulichevskaya I.S."/>
            <person name="Ivanova A.A."/>
            <person name="Naumoff D.G."/>
            <person name="Beletsky A.V."/>
            <person name="Rijpstra W.I.C."/>
            <person name="Sinninghe Damste J.S."/>
            <person name="Mardanov A.V."/>
            <person name="Ravin N.V."/>
            <person name="Dedysh S.N."/>
        </authorList>
    </citation>
    <scope>NUCLEOTIDE SEQUENCE [LARGE SCALE GENOMIC DNA]</scope>
    <source>
        <strain evidence="3">PL17</strain>
    </source>
</reference>
<dbReference type="Proteomes" id="UP000503447">
    <property type="component" value="Chromosome"/>
</dbReference>
<keyword evidence="2" id="KW-0378">Hydrolase</keyword>
<name>A0A6M5YZW1_9BACT</name>
<evidence type="ECO:0000313" key="2">
    <source>
        <dbReference type="EMBL" id="QJW98950.1"/>
    </source>
</evidence>
<dbReference type="InterPro" id="IPR036196">
    <property type="entry name" value="Ptyr_pPase_sf"/>
</dbReference>
<keyword evidence="3" id="KW-1185">Reference proteome</keyword>
<dbReference type="InterPro" id="IPR023485">
    <property type="entry name" value="Ptyr_pPase"/>
</dbReference>
<accession>A0A6M5YZW1</accession>
<sequence>MESAGSDKTVLFLCTGNYYRSRHAEIVFNHHATVAGLGWRAISRGLALELGVNNVGPMAQATRARLTGLGISHAAYLRLPAPVTDADLTRADLIVALKEAEHRPLLTERHPGWAERTHFWHVHDVDFAVPDVALPQIEDAVLELIRRLGQPE</sequence>
<evidence type="ECO:0000259" key="1">
    <source>
        <dbReference type="SMART" id="SM00226"/>
    </source>
</evidence>
<dbReference type="EMBL" id="CP053452">
    <property type="protein sequence ID" value="QJW98950.1"/>
    <property type="molecule type" value="Genomic_DNA"/>
</dbReference>
<dbReference type="RefSeq" id="WP_171474016.1">
    <property type="nucleotide sequence ID" value="NZ_CP053452.2"/>
</dbReference>
<feature type="domain" description="Phosphotyrosine protein phosphatase I" evidence="1">
    <location>
        <begin position="8"/>
        <end position="147"/>
    </location>
</feature>
<gene>
    <name evidence="2" type="ORF">FTUN_6545</name>
</gene>
<dbReference type="SMART" id="SM00226">
    <property type="entry name" value="LMWPc"/>
    <property type="match status" value="1"/>
</dbReference>
<evidence type="ECO:0000313" key="3">
    <source>
        <dbReference type="Proteomes" id="UP000503447"/>
    </source>
</evidence>